<reference evidence="1 2" key="1">
    <citation type="submission" date="2019-08" db="EMBL/GenBank/DDBJ databases">
        <title>In-depth cultivation of the pig gut microbiome towards novel bacterial diversity and tailored functional studies.</title>
        <authorList>
            <person name="Wylensek D."/>
            <person name="Hitch T.C.A."/>
            <person name="Clavel T."/>
        </authorList>
    </citation>
    <scope>NUCLEOTIDE SEQUENCE [LARGE SCALE GENOMIC DNA]</scope>
    <source>
        <strain evidence="1 2">RF-GAM-744-WT-7</strain>
    </source>
</reference>
<evidence type="ECO:0000313" key="1">
    <source>
        <dbReference type="EMBL" id="MST50591.1"/>
    </source>
</evidence>
<organism evidence="1 2">
    <name type="scientific">Mobiluncus porci</name>
    <dbReference type="NCBI Taxonomy" id="2652278"/>
    <lineage>
        <taxon>Bacteria</taxon>
        <taxon>Bacillati</taxon>
        <taxon>Actinomycetota</taxon>
        <taxon>Actinomycetes</taxon>
        <taxon>Actinomycetales</taxon>
        <taxon>Actinomycetaceae</taxon>
        <taxon>Mobiluncus</taxon>
    </lineage>
</organism>
<name>A0A7K0K551_9ACTO</name>
<proteinExistence type="predicted"/>
<dbReference type="AlphaFoldDB" id="A0A7K0K551"/>
<sequence length="120" mass="13307">MARTALAVAPEPQPEPIEELATRWAQIKADIDQLKAEEDQIKTQLATLGIGNHEAGPYTIQVQAPRRTLNKTRFMEAFPVNEYPTMYSMQLDTTAIKNQIAPAVLDTYKDAAATPVIVLK</sequence>
<comment type="caution">
    <text evidence="1">The sequence shown here is derived from an EMBL/GenBank/DDBJ whole genome shotgun (WGS) entry which is preliminary data.</text>
</comment>
<gene>
    <name evidence="1" type="ORF">FYJ63_10220</name>
</gene>
<accession>A0A7K0K551</accession>
<protein>
    <submittedName>
        <fullName evidence="1">Uncharacterized protein</fullName>
    </submittedName>
</protein>
<dbReference type="EMBL" id="VUMY01000023">
    <property type="protein sequence ID" value="MST50591.1"/>
    <property type="molecule type" value="Genomic_DNA"/>
</dbReference>
<dbReference type="RefSeq" id="WP_154546417.1">
    <property type="nucleotide sequence ID" value="NZ_VUMY01000023.1"/>
</dbReference>
<dbReference type="Proteomes" id="UP000442535">
    <property type="component" value="Unassembled WGS sequence"/>
</dbReference>
<keyword evidence="2" id="KW-1185">Reference proteome</keyword>
<evidence type="ECO:0000313" key="2">
    <source>
        <dbReference type="Proteomes" id="UP000442535"/>
    </source>
</evidence>